<dbReference type="Proteomes" id="UP000663444">
    <property type="component" value="Chromosome"/>
</dbReference>
<dbReference type="Pfam" id="PF11445">
    <property type="entry name" value="DUF2894"/>
    <property type="match status" value="1"/>
</dbReference>
<evidence type="ECO:0000313" key="1">
    <source>
        <dbReference type="EMBL" id="QRJ63080.1"/>
    </source>
</evidence>
<proteinExistence type="predicted"/>
<organism evidence="1 2">
    <name type="scientific">Azospira restricta</name>
    <dbReference type="NCBI Taxonomy" id="404405"/>
    <lineage>
        <taxon>Bacteria</taxon>
        <taxon>Pseudomonadati</taxon>
        <taxon>Pseudomonadota</taxon>
        <taxon>Betaproteobacteria</taxon>
        <taxon>Rhodocyclales</taxon>
        <taxon>Rhodocyclaceae</taxon>
        <taxon>Azospira</taxon>
    </lineage>
</organism>
<dbReference type="InterPro" id="IPR021549">
    <property type="entry name" value="DUF2894"/>
</dbReference>
<gene>
    <name evidence="1" type="ORF">IWH25_15205</name>
</gene>
<sequence length="254" mass="26302">MAESAAAVPAPTADDPLAALRARGAGRADPVRFRFLEALARRAAAQQGAARRLLDARLAQALADFAAHLDAASDRAGAALAAAAGRHPEAAAALQSLFDAGDFAALHRRLAALADPAVPTPLAGLAARLAQHTPAAADPGAASEAHSAAVAAPAELKSLRYFRNTWSKLSVEQQLAEALAQAPENAGPLNSHLLVLRALERMRDVSPDYLSRFMAYADALLWLAQADGIDLPAERGAAVGDGERRKGRGAKPGR</sequence>
<evidence type="ECO:0000313" key="2">
    <source>
        <dbReference type="Proteomes" id="UP000663444"/>
    </source>
</evidence>
<dbReference type="KEGG" id="ares:IWH25_15205"/>
<dbReference type="RefSeq" id="WP_203386609.1">
    <property type="nucleotide sequence ID" value="NZ_CP064781.1"/>
</dbReference>
<accession>A0A974PY22</accession>
<protein>
    <submittedName>
        <fullName evidence="1">DUF2894 domain-containing protein</fullName>
    </submittedName>
</protein>
<dbReference type="EMBL" id="CP064781">
    <property type="protein sequence ID" value="QRJ63080.1"/>
    <property type="molecule type" value="Genomic_DNA"/>
</dbReference>
<dbReference type="AlphaFoldDB" id="A0A974PY22"/>
<keyword evidence="2" id="KW-1185">Reference proteome</keyword>
<name>A0A974PY22_9RHOO</name>
<reference evidence="1" key="1">
    <citation type="submission" date="2020-11" db="EMBL/GenBank/DDBJ databases">
        <title>Azospira restricta DSM 18626 genome sequence.</title>
        <authorList>
            <person name="Moe W.M."/>
        </authorList>
    </citation>
    <scope>NUCLEOTIDE SEQUENCE</scope>
    <source>
        <strain evidence="1">DSM 18626</strain>
    </source>
</reference>